<proteinExistence type="predicted"/>
<sequence>MKSKWMLKVKNLKVNLKLKKAIVNKINFLVAHNEIHALIGDNGSGKSSIIKAIVDSYTNYTGEIFINNVNSRLANSKKHIGYVPDVLDFPREMSTHKYLLLLGKISNLPIETIEKRIDKFLAIFKIEHLKQQKPYYFSPGQKRKISLIQALIHNPSFVILDEPLSRLDYTSKLDVVYMLKQLKHQGKTILISTNNLEEMEELVDSVTFINEGKIIYSGKKEQRLDHFFINKNILKYEQEIANDEEN</sequence>
<dbReference type="PANTHER" id="PTHR42939">
    <property type="entry name" value="ABC TRANSPORTER ATP-BINDING PROTEIN ALBC-RELATED"/>
    <property type="match status" value="1"/>
</dbReference>
<dbReference type="SUPFAM" id="SSF52540">
    <property type="entry name" value="P-loop containing nucleoside triphosphate hydrolases"/>
    <property type="match status" value="1"/>
</dbReference>
<gene>
    <name evidence="5" type="ORF">MOS_030</name>
</gene>
<dbReference type="Pfam" id="PF00005">
    <property type="entry name" value="ABC_tran"/>
    <property type="match status" value="1"/>
</dbReference>
<reference evidence="5 6" key="1">
    <citation type="journal article" date="2013" name="Genome Announc.">
        <title>Complete Genome Sequence of Mycoplasma hyorhinis Strain SK76.</title>
        <authorList>
            <person name="Goodison S."/>
            <person name="Urquidi V."/>
            <person name="Kumar D."/>
            <person name="Reyes L."/>
            <person name="Rosser C.J."/>
        </authorList>
    </citation>
    <scope>NUCLEOTIDE SEQUENCE [LARGE SCALE GENOMIC DNA]</scope>
    <source>
        <strain evidence="5 6">SK76</strain>
    </source>
</reference>
<organism evidence="5 6">
    <name type="scientific">Mesomycoplasma hyorhinis SK76</name>
    <dbReference type="NCBI Taxonomy" id="1118964"/>
    <lineage>
        <taxon>Bacteria</taxon>
        <taxon>Bacillati</taxon>
        <taxon>Mycoplasmatota</taxon>
        <taxon>Mycoplasmoidales</taxon>
        <taxon>Metamycoplasmataceae</taxon>
        <taxon>Mesomycoplasma</taxon>
    </lineage>
</organism>
<dbReference type="InterPro" id="IPR003593">
    <property type="entry name" value="AAA+_ATPase"/>
</dbReference>
<dbReference type="AlphaFoldDB" id="A0AAI8AM84"/>
<protein>
    <submittedName>
        <fullName evidence="5">ABC transporter ATP binding protein</fullName>
    </submittedName>
</protein>
<dbReference type="InterPro" id="IPR017871">
    <property type="entry name" value="ABC_transporter-like_CS"/>
</dbReference>
<keyword evidence="3" id="KW-0067">ATP-binding</keyword>
<dbReference type="PANTHER" id="PTHR42939:SF1">
    <property type="entry name" value="ABC TRANSPORTER ATP-BINDING PROTEIN ALBC-RELATED"/>
    <property type="match status" value="1"/>
</dbReference>
<dbReference type="Proteomes" id="UP000009399">
    <property type="component" value="Chromosome"/>
</dbReference>
<dbReference type="GO" id="GO:0005524">
    <property type="term" value="F:ATP binding"/>
    <property type="evidence" value="ECO:0007669"/>
    <property type="project" value="UniProtKB-KW"/>
</dbReference>
<dbReference type="KEGG" id="mhs:MOS_030"/>
<evidence type="ECO:0000256" key="3">
    <source>
        <dbReference type="ARBA" id="ARBA00022840"/>
    </source>
</evidence>
<dbReference type="EMBL" id="CP003914">
    <property type="protein sequence ID" value="AFX73962.1"/>
    <property type="molecule type" value="Genomic_DNA"/>
</dbReference>
<dbReference type="PROSITE" id="PS00211">
    <property type="entry name" value="ABC_TRANSPORTER_1"/>
    <property type="match status" value="1"/>
</dbReference>
<dbReference type="Gene3D" id="3.40.50.300">
    <property type="entry name" value="P-loop containing nucleotide triphosphate hydrolases"/>
    <property type="match status" value="1"/>
</dbReference>
<dbReference type="InterPro" id="IPR051782">
    <property type="entry name" value="ABC_Transporter_VariousFunc"/>
</dbReference>
<dbReference type="InterPro" id="IPR027417">
    <property type="entry name" value="P-loop_NTPase"/>
</dbReference>
<dbReference type="InterPro" id="IPR003439">
    <property type="entry name" value="ABC_transporter-like_ATP-bd"/>
</dbReference>
<dbReference type="GO" id="GO:0016887">
    <property type="term" value="F:ATP hydrolysis activity"/>
    <property type="evidence" value="ECO:0007669"/>
    <property type="project" value="InterPro"/>
</dbReference>
<evidence type="ECO:0000259" key="4">
    <source>
        <dbReference type="PROSITE" id="PS50893"/>
    </source>
</evidence>
<evidence type="ECO:0000313" key="6">
    <source>
        <dbReference type="Proteomes" id="UP000009399"/>
    </source>
</evidence>
<dbReference type="RefSeq" id="WP_014335326.1">
    <property type="nucleotide sequence ID" value="NC_019552.1"/>
</dbReference>
<accession>A0AAI8AM84</accession>
<dbReference type="SMART" id="SM00382">
    <property type="entry name" value="AAA"/>
    <property type="match status" value="1"/>
</dbReference>
<dbReference type="PROSITE" id="PS50893">
    <property type="entry name" value="ABC_TRANSPORTER_2"/>
    <property type="match status" value="1"/>
</dbReference>
<evidence type="ECO:0000256" key="1">
    <source>
        <dbReference type="ARBA" id="ARBA00022448"/>
    </source>
</evidence>
<evidence type="ECO:0000313" key="5">
    <source>
        <dbReference type="EMBL" id="AFX73962.1"/>
    </source>
</evidence>
<name>A0AAI8AM84_MESHY</name>
<keyword evidence="2" id="KW-0547">Nucleotide-binding</keyword>
<keyword evidence="1" id="KW-0813">Transport</keyword>
<dbReference type="GeneID" id="93248174"/>
<evidence type="ECO:0000256" key="2">
    <source>
        <dbReference type="ARBA" id="ARBA00022741"/>
    </source>
</evidence>
<feature type="domain" description="ABC transporter" evidence="4">
    <location>
        <begin position="7"/>
        <end position="236"/>
    </location>
</feature>
<dbReference type="CDD" id="cd03230">
    <property type="entry name" value="ABC_DR_subfamily_A"/>
    <property type="match status" value="1"/>
</dbReference>